<keyword evidence="2" id="KW-1185">Reference proteome</keyword>
<name>A0ABQ9BA19_9ROSI</name>
<gene>
    <name evidence="1" type="ORF">OIU77_000992</name>
</gene>
<organism evidence="1 2">
    <name type="scientific">Salix suchowensis</name>
    <dbReference type="NCBI Taxonomy" id="1278906"/>
    <lineage>
        <taxon>Eukaryota</taxon>
        <taxon>Viridiplantae</taxon>
        <taxon>Streptophyta</taxon>
        <taxon>Embryophyta</taxon>
        <taxon>Tracheophyta</taxon>
        <taxon>Spermatophyta</taxon>
        <taxon>Magnoliopsida</taxon>
        <taxon>eudicotyledons</taxon>
        <taxon>Gunneridae</taxon>
        <taxon>Pentapetalae</taxon>
        <taxon>rosids</taxon>
        <taxon>fabids</taxon>
        <taxon>Malpighiales</taxon>
        <taxon>Salicaceae</taxon>
        <taxon>Saliceae</taxon>
        <taxon>Salix</taxon>
    </lineage>
</organism>
<evidence type="ECO:0000313" key="2">
    <source>
        <dbReference type="Proteomes" id="UP001141253"/>
    </source>
</evidence>
<dbReference type="Proteomes" id="UP001141253">
    <property type="component" value="Chromosome 12"/>
</dbReference>
<accession>A0ABQ9BA19</accession>
<protein>
    <submittedName>
        <fullName evidence="1">Uncharacterized protein</fullName>
    </submittedName>
</protein>
<dbReference type="EMBL" id="JAPFFI010000010">
    <property type="protein sequence ID" value="KAJ6376135.1"/>
    <property type="molecule type" value="Genomic_DNA"/>
</dbReference>
<reference evidence="1" key="2">
    <citation type="journal article" date="2023" name="Int. J. Mol. Sci.">
        <title>De Novo Assembly and Annotation of 11 Diverse Shrub Willow (Salix) Genomes Reveals Novel Gene Organization in Sex-Linked Regions.</title>
        <authorList>
            <person name="Hyden B."/>
            <person name="Feng K."/>
            <person name="Yates T.B."/>
            <person name="Jawdy S."/>
            <person name="Cereghino C."/>
            <person name="Smart L.B."/>
            <person name="Muchero W."/>
        </authorList>
    </citation>
    <scope>NUCLEOTIDE SEQUENCE</scope>
    <source>
        <tissue evidence="1">Shoot tip</tissue>
    </source>
</reference>
<reference evidence="1" key="1">
    <citation type="submission" date="2022-10" db="EMBL/GenBank/DDBJ databases">
        <authorList>
            <person name="Hyden B.L."/>
            <person name="Feng K."/>
            <person name="Yates T."/>
            <person name="Jawdy S."/>
            <person name="Smart L.B."/>
            <person name="Muchero W."/>
        </authorList>
    </citation>
    <scope>NUCLEOTIDE SEQUENCE</scope>
    <source>
        <tissue evidence="1">Shoot tip</tissue>
    </source>
</reference>
<evidence type="ECO:0000313" key="1">
    <source>
        <dbReference type="EMBL" id="KAJ6376135.1"/>
    </source>
</evidence>
<sequence length="56" mass="6509">MFWIMTKPDLTGNMTRRGGLGLVVARTLDFSRAIIYIYNKKIYYCILKKKTISCSD</sequence>
<proteinExistence type="predicted"/>
<comment type="caution">
    <text evidence="1">The sequence shown here is derived from an EMBL/GenBank/DDBJ whole genome shotgun (WGS) entry which is preliminary data.</text>
</comment>